<sequence>MLDVLHRQDQLSVLVCHLTSCRHTDACHRDHLIHAGDESP</sequence>
<organism evidence="1">
    <name type="scientific">Rhizophora mucronata</name>
    <name type="common">Asiatic mangrove</name>
    <dbReference type="NCBI Taxonomy" id="61149"/>
    <lineage>
        <taxon>Eukaryota</taxon>
        <taxon>Viridiplantae</taxon>
        <taxon>Streptophyta</taxon>
        <taxon>Embryophyta</taxon>
        <taxon>Tracheophyta</taxon>
        <taxon>Spermatophyta</taxon>
        <taxon>Magnoliopsida</taxon>
        <taxon>eudicotyledons</taxon>
        <taxon>Gunneridae</taxon>
        <taxon>Pentapetalae</taxon>
        <taxon>rosids</taxon>
        <taxon>fabids</taxon>
        <taxon>Malpighiales</taxon>
        <taxon>Rhizophoraceae</taxon>
        <taxon>Rhizophora</taxon>
    </lineage>
</organism>
<evidence type="ECO:0000313" key="1">
    <source>
        <dbReference type="EMBL" id="MBX70597.1"/>
    </source>
</evidence>
<dbReference type="AlphaFoldDB" id="A0A2P2QUD7"/>
<protein>
    <submittedName>
        <fullName evidence="1">Uncharacterized protein</fullName>
    </submittedName>
</protein>
<accession>A0A2P2QUD7</accession>
<dbReference type="EMBL" id="GGEC01090113">
    <property type="protein sequence ID" value="MBX70597.1"/>
    <property type="molecule type" value="Transcribed_RNA"/>
</dbReference>
<name>A0A2P2QUD7_RHIMU</name>
<proteinExistence type="predicted"/>
<reference evidence="1" key="1">
    <citation type="submission" date="2018-02" db="EMBL/GenBank/DDBJ databases">
        <title>Rhizophora mucronata_Transcriptome.</title>
        <authorList>
            <person name="Meera S.P."/>
            <person name="Sreeshan A."/>
            <person name="Augustine A."/>
        </authorList>
    </citation>
    <scope>NUCLEOTIDE SEQUENCE</scope>
    <source>
        <tissue evidence="1">Leaf</tissue>
    </source>
</reference>